<dbReference type="Gene3D" id="2.60.40.10">
    <property type="entry name" value="Immunoglobulins"/>
    <property type="match status" value="1"/>
</dbReference>
<dbReference type="Gene3D" id="2.60.40.1930">
    <property type="match status" value="1"/>
</dbReference>
<dbReference type="PANTHER" id="PTHR40094:SF1">
    <property type="entry name" value="UBIQUITIN DOMAIN-CONTAINING PROTEIN"/>
    <property type="match status" value="1"/>
</dbReference>
<dbReference type="Pfam" id="PF07678">
    <property type="entry name" value="TED_complement"/>
    <property type="match status" value="2"/>
</dbReference>
<name>A0ABX8B2H4_9BACT</name>
<keyword evidence="7" id="KW-1185">Reference proteome</keyword>
<sequence length="1931" mass="214668">MLCCHRPDKRLTGGWRCAVLWGLLLMLVFQPAHAQTMDFQSVKTEAERLYAEGSYALAQQRYAQLDLARLAPDDARWVRFRLADTDWRARAATRQADAQASEAARTALEDLVKAASRTEERDLVWAEAQVSLGDFWWTRPDSQNWYQAWPHYAAALDWWAHSPDLATARDRYLHILFRAAYAVDNETWPLGQRIQRIPIATLDEAMSLARNDEERAHLHYLTAMSLRQQGGDYESNARVEEEFAAAVALGQKTAWYDDALFHYGQWLESTGRPVQQPDGTFQMRPDYAAALAQYRQLVAAYRPGTSRYLEEAQQRIADITTPSLTLGVGNVFLPDSEIRFGLYWRNVKRIELALYAIDLPQDIQPTSTDEQGLKAVDLSGRKPVKTLSRDGDNQGDHRPGQALVTLDETLPVGAYLLEARAGKQTARELVLVTDAALLVKSDGRRLVVFAASALDGTPIPGMRLRVWFTAYNRQRHTPVWVEQTGTTNQDGLATFGKAEYQGYATLVLAASGARQALCLHSGGADSSSPADWKIYAFTDRAAYRPGDTARWKIIARQSEGKSYRTPAGSPLGYELLNPRRERVAFGQVTLSRFGGAWGSFTPDATWPLGEYTIRFGKPRDGQEFDTIYGEATLFRLEEYRLPEFRVAIATPEENGRRKAFRAGDRVELTLTAEYYFGGAVAGGRAEVIVREQPLYRPLFYRTESLWFDDDAAGFQNDTDGRGGRIIRRENLILDGNGRARISLPTPRFAATDLAYHIEVRVTDASRREVVGQTNVRVGRQRFAVDVRPEHRLHRPGETIAVTFLARDINGQPVAAEGTVTVTRETWREIFLDARGRTVTAAEARAHPEAGPYRLRQRGYEREEVLKRTVQTDPAQGEGKLTFTAPREGFYRIAWVTPEPNRNPITAEATVWVSTTATSDTGYFASDLEIIADRDTLAVGRTVPVMLVAPTSGRTVWLSIIRDGLEETRVIRLTGTAKLVELEITDRDTPNFHLEADSLLDLRWSHVRREFTVPPTSQVLDVQVKADRTEVRPREPVTFTLLTRDAAGRPLPAEVALAVTDDAVSAIQTDYAPDPRRFFHGNRRQPYVATTTSLQYRPYVRLKPEPPTDARPEAPRAEEAKDFEGAAEAAPEAAASMARPAAPAPVARSRENAAKAGRDELSAGVASGSADDAGGQIIVRSDFRATAFWQPDIVTGPDGQATVTATFPDSLTTWKVVARAVSAASEVGQTEMRTVTNQPLVVRLQTPRFLVTGDRTTFSAVVNNRTDRPLTATVTLAAEGVALDAAHQTRQVTVAPNADGQATWEVVIQQPGDVKLTVTAVAGEHRDAMTRTVQAYVRGIEKFVAQATQVRQNEGHLRLELPRERENTQVVIQVAPSLAVTMLDALPYLLDYPYGCTEQTMSRFLPAAIIAKTLREQGIAPEAIAGRMFGGIEAATADRTHPRSKRDLAELDRIIRQGLDRLYEAQHPDGGWGWWKETPTDRFMTAYVVWGLALARQARLEVRDDVLTRGMTFLEQQLIAEETSPDRQAWLLHALAEARRAKGHTAMAPTEQTALDNLWQQRDRLTAYGRALFAVAAQHSGMRERAQVLARNLANGVTRDSAPNSDLTTARWGAGGFWYRWTDSPVETTAFVLRALVAIEPGHELVTPAMNWLVKNRRGAQWSNTRDTAIALLALNDYLRATGETAEPVAYEIVVNGTSVARQRLEPGAGLMTPGTVVVPAAVLRDGTNDIRILKPQGRVLYVAASARFFSREAPIPPAGNEIYVKRQYWRLVPRPTLLRGVVYERVPLADGAPVTTGDRLLCTVTVEAKNDYAYLVFEDLKPACFEAVQVRSGAGLTIREVRPQTLEPTGRTQVVYQELRDRHVALFVEQLPQGVWQMEYELRAETPGQFAALPTLGHAMYVPEIRANGAEVQVVVGDTPPATARRTVRHP</sequence>
<comment type="similarity">
    <text evidence="1">Belongs to the protease inhibitor I39 (alpha-2-macroglobulin) family. Bacterial alpha-2-macroglobulin subfamily.</text>
</comment>
<dbReference type="InterPro" id="IPR051802">
    <property type="entry name" value="YfhM-like"/>
</dbReference>
<dbReference type="InterPro" id="IPR041246">
    <property type="entry name" value="Bact_MG10"/>
</dbReference>
<dbReference type="SMART" id="SM01419">
    <property type="entry name" value="Thiol-ester_cl"/>
    <property type="match status" value="1"/>
</dbReference>
<accession>A0ABX8B2H4</accession>
<dbReference type="Pfam" id="PF01835">
    <property type="entry name" value="MG2"/>
    <property type="match status" value="1"/>
</dbReference>
<dbReference type="SMART" id="SM01360">
    <property type="entry name" value="A2M"/>
    <property type="match status" value="1"/>
</dbReference>
<evidence type="ECO:0000259" key="5">
    <source>
        <dbReference type="SMART" id="SM01360"/>
    </source>
</evidence>
<evidence type="ECO:0000256" key="3">
    <source>
        <dbReference type="SAM" id="SignalP"/>
    </source>
</evidence>
<dbReference type="SMART" id="SM01359">
    <property type="entry name" value="A2M_N_2"/>
    <property type="match status" value="1"/>
</dbReference>
<dbReference type="InterPro" id="IPR011626">
    <property type="entry name" value="Alpha-macroglobulin_TED"/>
</dbReference>
<dbReference type="Pfam" id="PF07703">
    <property type="entry name" value="A2M_BRD"/>
    <property type="match status" value="1"/>
</dbReference>
<dbReference type="SUPFAM" id="SSF48239">
    <property type="entry name" value="Terpenoid cyclases/Protein prenyltransferases"/>
    <property type="match status" value="1"/>
</dbReference>
<feature type="compositionally biased region" description="Basic and acidic residues" evidence="2">
    <location>
        <begin position="1147"/>
        <end position="1160"/>
    </location>
</feature>
<dbReference type="InterPro" id="IPR002890">
    <property type="entry name" value="MG2"/>
</dbReference>
<dbReference type="Proteomes" id="UP000677668">
    <property type="component" value="Chromosome 2"/>
</dbReference>
<feature type="compositionally biased region" description="Low complexity" evidence="2">
    <location>
        <begin position="1125"/>
        <end position="1146"/>
    </location>
</feature>
<reference evidence="6 7" key="1">
    <citation type="submission" date="2021-03" db="EMBL/GenBank/DDBJ databases">
        <title>Genomic and phenotypic characterization of Chloracidobacterium isolates provides evidence for multiple species.</title>
        <authorList>
            <person name="Saini M.K."/>
            <person name="Costas A.M.G."/>
            <person name="Tank M."/>
            <person name="Bryant D.A."/>
        </authorList>
    </citation>
    <scope>NUCLEOTIDE SEQUENCE [LARGE SCALE GENOMIC DNA]</scope>
    <source>
        <strain evidence="6 7">N</strain>
    </source>
</reference>
<dbReference type="InterPro" id="IPR013783">
    <property type="entry name" value="Ig-like_fold"/>
</dbReference>
<gene>
    <name evidence="6" type="ORF">J8C05_14010</name>
</gene>
<dbReference type="InterPro" id="IPR011625">
    <property type="entry name" value="A2M_N_BRD"/>
</dbReference>
<evidence type="ECO:0000256" key="1">
    <source>
        <dbReference type="ARBA" id="ARBA00010556"/>
    </source>
</evidence>
<proteinExistence type="inferred from homology"/>
<feature type="domain" description="Alpha-2-macroglobulin bait region" evidence="4">
    <location>
        <begin position="927"/>
        <end position="1066"/>
    </location>
</feature>
<feature type="compositionally biased region" description="Basic and acidic residues" evidence="2">
    <location>
        <begin position="1101"/>
        <end position="1123"/>
    </location>
</feature>
<feature type="chain" id="PRO_5045737654" evidence="3">
    <location>
        <begin position="35"/>
        <end position="1931"/>
    </location>
</feature>
<dbReference type="InterPro" id="IPR047565">
    <property type="entry name" value="Alpha-macroglob_thiol-ester_cl"/>
</dbReference>
<feature type="signal peptide" evidence="3">
    <location>
        <begin position="1"/>
        <end position="34"/>
    </location>
</feature>
<dbReference type="RefSeq" id="WP_211423372.1">
    <property type="nucleotide sequence ID" value="NZ_CP072643.1"/>
</dbReference>
<dbReference type="Gene3D" id="1.50.10.20">
    <property type="match status" value="1"/>
</dbReference>
<dbReference type="CDD" id="cd02891">
    <property type="entry name" value="A2M_like"/>
    <property type="match status" value="1"/>
</dbReference>
<dbReference type="Pfam" id="PF00207">
    <property type="entry name" value="A2M"/>
    <property type="match status" value="1"/>
</dbReference>
<dbReference type="InterPro" id="IPR008930">
    <property type="entry name" value="Terpenoid_cyclase/PrenylTrfase"/>
</dbReference>
<dbReference type="InterPro" id="IPR001599">
    <property type="entry name" value="Macroglobln_a2"/>
</dbReference>
<dbReference type="PANTHER" id="PTHR40094">
    <property type="entry name" value="ALPHA-2-MACROGLOBULIN HOMOLOG"/>
    <property type="match status" value="1"/>
</dbReference>
<feature type="domain" description="Alpha-2-macroglobulin" evidence="5">
    <location>
        <begin position="1185"/>
        <end position="1275"/>
    </location>
</feature>
<protein>
    <submittedName>
        <fullName evidence="6">Alpha-2-macroglobulin</fullName>
    </submittedName>
</protein>
<evidence type="ECO:0000313" key="7">
    <source>
        <dbReference type="Proteomes" id="UP000677668"/>
    </source>
</evidence>
<evidence type="ECO:0000259" key="4">
    <source>
        <dbReference type="SMART" id="SM01359"/>
    </source>
</evidence>
<dbReference type="Gene3D" id="1.25.40.10">
    <property type="entry name" value="Tetratricopeptide repeat domain"/>
    <property type="match status" value="1"/>
</dbReference>
<evidence type="ECO:0000256" key="2">
    <source>
        <dbReference type="SAM" id="MobiDB-lite"/>
    </source>
</evidence>
<evidence type="ECO:0000313" key="6">
    <source>
        <dbReference type="EMBL" id="QUV95134.1"/>
    </source>
</evidence>
<organism evidence="6 7">
    <name type="scientific">Chloracidobacterium sp. N</name>
    <dbReference type="NCBI Taxonomy" id="2821540"/>
    <lineage>
        <taxon>Bacteria</taxon>
        <taxon>Pseudomonadati</taxon>
        <taxon>Acidobacteriota</taxon>
        <taxon>Terriglobia</taxon>
        <taxon>Terriglobales</taxon>
        <taxon>Acidobacteriaceae</taxon>
        <taxon>Chloracidobacterium</taxon>
        <taxon>Chloracidobacterium aggregatum</taxon>
    </lineage>
</organism>
<feature type="region of interest" description="Disordered" evidence="2">
    <location>
        <begin position="1099"/>
        <end position="1169"/>
    </location>
</feature>
<dbReference type="EMBL" id="CP072643">
    <property type="protein sequence ID" value="QUV95134.1"/>
    <property type="molecule type" value="Genomic_DNA"/>
</dbReference>
<dbReference type="Gene3D" id="2.20.130.20">
    <property type="match status" value="1"/>
</dbReference>
<dbReference type="InterPro" id="IPR011990">
    <property type="entry name" value="TPR-like_helical_dom_sf"/>
</dbReference>
<dbReference type="Pfam" id="PF17973">
    <property type="entry name" value="bMG10"/>
    <property type="match status" value="1"/>
</dbReference>
<keyword evidence="3" id="KW-0732">Signal</keyword>